<dbReference type="EMBL" id="JACIID010000018">
    <property type="protein sequence ID" value="MBB4539044.1"/>
    <property type="molecule type" value="Genomic_DNA"/>
</dbReference>
<dbReference type="RefSeq" id="WP_086156490.1">
    <property type="nucleotide sequence ID" value="NZ_JACIHU010000018.1"/>
</dbReference>
<sequence length="222" mass="24780">MFELINLLETVYRTISADLEAWFQQFPEGLAWNVFSDYRIGDPSKANDTFAFAIVLNHDTQANIAEYIAGVAPSDIKGSRSSSEGLIAYLSCPVVFSISYLVEKKSKLLRDYMTDDNIRGALDDMREVVSQMAAMIPEKADHYRAVDKRLASFQTEMKRRSRNSNLARQILLCAALHRLSVVIWQSKRSRSSSAGSAIGTPCSTSTIRWLSTSPFSTSIFTG</sequence>
<organism evidence="1 4">
    <name type="scientific">Rhizobium etli</name>
    <dbReference type="NCBI Taxonomy" id="29449"/>
    <lineage>
        <taxon>Bacteria</taxon>
        <taxon>Pseudomonadati</taxon>
        <taxon>Pseudomonadota</taxon>
        <taxon>Alphaproteobacteria</taxon>
        <taxon>Hyphomicrobiales</taxon>
        <taxon>Rhizobiaceae</taxon>
        <taxon>Rhizobium/Agrobacterium group</taxon>
        <taxon>Rhizobium</taxon>
    </lineage>
</organism>
<proteinExistence type="predicted"/>
<evidence type="ECO:0000313" key="1">
    <source>
        <dbReference type="EMBL" id="MBB4483216.1"/>
    </source>
</evidence>
<protein>
    <submittedName>
        <fullName evidence="1">Uncharacterized protein</fullName>
    </submittedName>
</protein>
<gene>
    <name evidence="1" type="ORF">GGE46_005837</name>
    <name evidence="2" type="ORF">GGE57_005833</name>
</gene>
<comment type="caution">
    <text evidence="1">The sequence shown here is derived from an EMBL/GenBank/DDBJ whole genome shotgun (WGS) entry which is preliminary data.</text>
</comment>
<dbReference type="EMBL" id="JACIHU010000018">
    <property type="protein sequence ID" value="MBB4483216.1"/>
    <property type="molecule type" value="Genomic_DNA"/>
</dbReference>
<accession>A0A7W6VFE6</accession>
<dbReference type="Proteomes" id="UP000557344">
    <property type="component" value="Unassembled WGS sequence"/>
</dbReference>
<evidence type="ECO:0000313" key="4">
    <source>
        <dbReference type="Proteomes" id="UP000557344"/>
    </source>
</evidence>
<dbReference type="AlphaFoldDB" id="A0A7W6VFE6"/>
<evidence type="ECO:0000313" key="3">
    <source>
        <dbReference type="Proteomes" id="UP000523431"/>
    </source>
</evidence>
<name>A0A7W6VFE6_RHIET</name>
<dbReference type="Proteomes" id="UP000523431">
    <property type="component" value="Unassembled WGS sequence"/>
</dbReference>
<evidence type="ECO:0000313" key="2">
    <source>
        <dbReference type="EMBL" id="MBB4539044.1"/>
    </source>
</evidence>
<reference evidence="3 4" key="1">
    <citation type="submission" date="2020-08" db="EMBL/GenBank/DDBJ databases">
        <title>Genomic Encyclopedia of Type Strains, Phase IV (KMG-V): Genome sequencing to study the core and pangenomes of soil and plant-associated prokaryotes.</title>
        <authorList>
            <person name="Whitman W."/>
        </authorList>
    </citation>
    <scope>NUCLEOTIDE SEQUENCE [LARGE SCALE GENOMIC DNA]</scope>
    <source>
        <strain evidence="1 4">SEMIA 471</strain>
        <strain evidence="2 3">SEMIA 489</strain>
    </source>
</reference>